<dbReference type="PANTHER" id="PTHR13213">
    <property type="entry name" value="MYB-BINDING PROTEIN 1A FAMILY MEMBER"/>
    <property type="match status" value="1"/>
</dbReference>
<keyword evidence="5" id="KW-0808">Transferase</keyword>
<reference evidence="5 6" key="1">
    <citation type="submission" date="2024-02" db="EMBL/GenBank/DDBJ databases">
        <title>De novo assembly and annotation of 12 fungi associated with fruit tree decline syndrome in Ontario, Canada.</title>
        <authorList>
            <person name="Sulman M."/>
            <person name="Ellouze W."/>
            <person name="Ilyukhin E."/>
        </authorList>
    </citation>
    <scope>NUCLEOTIDE SEQUENCE [LARGE SCALE GENOMIC DNA]</scope>
    <source>
        <strain evidence="5 6">FDS-637</strain>
    </source>
</reference>
<accession>A0ABR3C317</accession>
<evidence type="ECO:0000256" key="3">
    <source>
        <dbReference type="ARBA" id="ARBA00023242"/>
    </source>
</evidence>
<feature type="region of interest" description="Disordered" evidence="4">
    <location>
        <begin position="1"/>
        <end position="26"/>
    </location>
</feature>
<dbReference type="GO" id="GO:0003887">
    <property type="term" value="F:DNA-directed DNA polymerase activity"/>
    <property type="evidence" value="ECO:0007669"/>
    <property type="project" value="UniProtKB-KW"/>
</dbReference>
<dbReference type="RefSeq" id="XP_066628878.1">
    <property type="nucleotide sequence ID" value="XM_066780932.1"/>
</dbReference>
<keyword evidence="5" id="KW-0239">DNA-directed DNA polymerase</keyword>
<keyword evidence="3" id="KW-0539">Nucleus</keyword>
<evidence type="ECO:0000256" key="1">
    <source>
        <dbReference type="ARBA" id="ARBA00004123"/>
    </source>
</evidence>
<proteinExistence type="inferred from homology"/>
<comment type="caution">
    <text evidence="5">The sequence shown here is derived from an EMBL/GenBank/DDBJ whole genome shotgun (WGS) entry which is preliminary data.</text>
</comment>
<feature type="compositionally biased region" description="Acidic residues" evidence="4">
    <location>
        <begin position="730"/>
        <end position="762"/>
    </location>
</feature>
<evidence type="ECO:0000256" key="2">
    <source>
        <dbReference type="ARBA" id="ARBA00006809"/>
    </source>
</evidence>
<feature type="compositionally biased region" description="Acidic residues" evidence="4">
    <location>
        <begin position="769"/>
        <end position="797"/>
    </location>
</feature>
<comment type="similarity">
    <text evidence="2">Belongs to the MYBBP1A family.</text>
</comment>
<dbReference type="SUPFAM" id="SSF48371">
    <property type="entry name" value="ARM repeat"/>
    <property type="match status" value="1"/>
</dbReference>
<dbReference type="InterPro" id="IPR007015">
    <property type="entry name" value="DNA_pol_V/MYBBP1A"/>
</dbReference>
<keyword evidence="5" id="KW-0548">Nucleotidyltransferase</keyword>
<protein>
    <submittedName>
        <fullName evidence="5">DNA-directed DNA polymerase</fullName>
    </submittedName>
</protein>
<comment type="subcellular location">
    <subcellularLocation>
        <location evidence="1">Nucleus</location>
    </subcellularLocation>
</comment>
<sequence>MSRKRNLEPAVQEAPANGQKRRKQYTEQDAELARLLDRLADEARDVRLGAAKELVLKLSSDPPAELVNKIIVRLIKGLNSSRKAARFGFFVALTETFRQLYSPSSKEIPGLEPNIHGLVKLIAELTTVEGKATGQEKRDHLLGRVFGYKAIIQSSILVQPDAPKECWANVLEQLFKLAREKPWLREECGLILCEAVKAVITLEKGEHKAKQIVDGIYSEGLAKTPEGVAVWLTAQSAFPDMEFPQGVWHKEDPLSTKDRQSLANVMKENFAKAADGATENGKKVKSGSSQTTLNFAWDVVISFFLQKYVESRPKFANFWIDIVDNNLFSASASAEQKSKGFQLFSRMLGNAPGWALPALFSPNLMRCLINQRNDSERILHNAAKLPLDDMRARAKRDPESAAPMIENLITKHGSLNFDQITKNKTVEGVLSHANDVALGEIVPLFRRLIYSPEDRDEKVAEIQRRAIADMLVTVVRSRNKENPIGSDDSWLRKLLTFLTELAYFTPTAAISPDFLPLPGVSDASRSMFQGRLTSCLAHLLSSKLDIEMEYPFVVVSHIHSKSKKKGLALVFEADKKVLKVVQDAQERTREISKKVWIIASPNRNQVANFQQLSKAKDKKKPALRAFKLLYSLTIIQVYNGDPDAVSILDELTVCYETALADDADANAFQLLTEVLLSFAAKPSVLFRKLSEQVFTVFASELTAEGLQSMIDILSKKESVSGQQDLFDQQVSEDEEGTTGDEEATTEDEDEGGDEEVDSDVEMVEAGASDVEEVEAGSDDEGDSEATGSDDEDEEELERFDAALAKALNTSVPTGEEGSEDDDDDEDMDDDEMMALEPALAKIFRQRQDATNKSKKKDNKDAKATMINFKNRVLDLLLIYVKQQHANSLAMDTIMPLLQLIRETTTKQLAEKATTLLKQYFDAAKKGMPTLGDEETDSAWQLLSDIHTEVAKDASKLHAGACSRASLFVAKALVSKDEKDKVENYGKVADLYSRTQKQWYADPKSQLHPSFFNEWVNWSVATRQNK</sequence>
<keyword evidence="6" id="KW-1185">Reference proteome</keyword>
<organism evidence="5 6">
    <name type="scientific">Diplodia seriata</name>
    <dbReference type="NCBI Taxonomy" id="420778"/>
    <lineage>
        <taxon>Eukaryota</taxon>
        <taxon>Fungi</taxon>
        <taxon>Dikarya</taxon>
        <taxon>Ascomycota</taxon>
        <taxon>Pezizomycotina</taxon>
        <taxon>Dothideomycetes</taxon>
        <taxon>Dothideomycetes incertae sedis</taxon>
        <taxon>Botryosphaeriales</taxon>
        <taxon>Botryosphaeriaceae</taxon>
        <taxon>Diplodia</taxon>
    </lineage>
</organism>
<evidence type="ECO:0000313" key="5">
    <source>
        <dbReference type="EMBL" id="KAL0255007.1"/>
    </source>
</evidence>
<dbReference type="InterPro" id="IPR016024">
    <property type="entry name" value="ARM-type_fold"/>
</dbReference>
<name>A0ABR3C317_9PEZI</name>
<dbReference type="Proteomes" id="UP001430584">
    <property type="component" value="Unassembled WGS sequence"/>
</dbReference>
<feature type="region of interest" description="Disordered" evidence="4">
    <location>
        <begin position="727"/>
        <end position="828"/>
    </location>
</feature>
<dbReference type="EMBL" id="JAJVCZ030000010">
    <property type="protein sequence ID" value="KAL0255007.1"/>
    <property type="molecule type" value="Genomic_DNA"/>
</dbReference>
<gene>
    <name evidence="5" type="primary">POL5</name>
    <name evidence="5" type="ORF">SLS55_009532</name>
</gene>
<dbReference type="Pfam" id="PF04931">
    <property type="entry name" value="DNA_pol_phi"/>
    <property type="match status" value="1"/>
</dbReference>
<dbReference type="PANTHER" id="PTHR13213:SF2">
    <property type="entry name" value="MYB-BINDING PROTEIN 1A"/>
    <property type="match status" value="1"/>
</dbReference>
<evidence type="ECO:0000256" key="4">
    <source>
        <dbReference type="SAM" id="MobiDB-lite"/>
    </source>
</evidence>
<dbReference type="GeneID" id="92013617"/>
<evidence type="ECO:0000313" key="6">
    <source>
        <dbReference type="Proteomes" id="UP001430584"/>
    </source>
</evidence>
<feature type="compositionally biased region" description="Acidic residues" evidence="4">
    <location>
        <begin position="816"/>
        <end position="828"/>
    </location>
</feature>